<name>A0AB32VCF1_THECC</name>
<dbReference type="Gramene" id="Tc03v2_t007350.1">
    <property type="protein sequence ID" value="Tc03v2_p007350.1"/>
    <property type="gene ID" value="Tc03v2_g007350"/>
</dbReference>
<dbReference type="RefSeq" id="XP_007037357.2">
    <property type="nucleotide sequence ID" value="XM_007037295.2"/>
</dbReference>
<proteinExistence type="predicted"/>
<evidence type="ECO:0000313" key="2">
    <source>
        <dbReference type="RefSeq" id="XP_007037357.2"/>
    </source>
</evidence>
<accession>A0AB32VCF1</accession>
<sequence length="179" mass="21488">MKSAIKEWKNKELGNTQHKIQILEDEIKLKYTDIQERGERERLRDELIVRKGELWALYQKEEREWMWKSRTKWVGERDRNTRYFHAMASSRMRVNRMDKIKGMDGMKETPEAIKGEVEKHFQKLYGEKEVLELIKLDYNFEKLKSDSASFLERPFKEEKVWGTIQGCNGNKAPRSDDIT</sequence>
<organism evidence="1 2">
    <name type="scientific">Theobroma cacao</name>
    <name type="common">Cacao</name>
    <name type="synonym">Cocoa</name>
    <dbReference type="NCBI Taxonomy" id="3641"/>
    <lineage>
        <taxon>Eukaryota</taxon>
        <taxon>Viridiplantae</taxon>
        <taxon>Streptophyta</taxon>
        <taxon>Embryophyta</taxon>
        <taxon>Tracheophyta</taxon>
        <taxon>Spermatophyta</taxon>
        <taxon>Magnoliopsida</taxon>
        <taxon>eudicotyledons</taxon>
        <taxon>Gunneridae</taxon>
        <taxon>Pentapetalae</taxon>
        <taxon>rosids</taxon>
        <taxon>malvids</taxon>
        <taxon>Malvales</taxon>
        <taxon>Malvaceae</taxon>
        <taxon>Byttnerioideae</taxon>
        <taxon>Theobroma</taxon>
    </lineage>
</organism>
<dbReference type="Proteomes" id="UP000694886">
    <property type="component" value="Chromosome 3"/>
</dbReference>
<reference evidence="2" key="2">
    <citation type="submission" date="2025-08" db="UniProtKB">
        <authorList>
            <consortium name="RefSeq"/>
        </authorList>
    </citation>
    <scope>IDENTIFICATION</scope>
</reference>
<dbReference type="GeneID" id="18604693"/>
<reference evidence="1" key="1">
    <citation type="journal article" date="1997" name="Nucleic Acids Res.">
        <title>tRNAscan-SE: a program for improved detection of transfer RNA genes in genomic sequence.</title>
        <authorList>
            <person name="Lowe T.M."/>
            <person name="Eddy S.R."/>
        </authorList>
    </citation>
    <scope>NUCLEOTIDE SEQUENCE [LARGE SCALE GENOMIC DNA]</scope>
    <source>
        <strain evidence="1">r\B97-61/B2</strain>
    </source>
</reference>
<gene>
    <name evidence="2" type="primary">LOC18604693</name>
</gene>
<protein>
    <submittedName>
        <fullName evidence="2">Uncharacterized protein LOC18604693</fullName>
    </submittedName>
</protein>
<evidence type="ECO:0000313" key="1">
    <source>
        <dbReference type="Proteomes" id="UP000694886"/>
    </source>
</evidence>
<dbReference type="KEGG" id="tcc:18604693"/>
<dbReference type="AlphaFoldDB" id="A0AB32VCF1"/>